<dbReference type="PROSITE" id="PS51273">
    <property type="entry name" value="GATASE_TYPE_1"/>
    <property type="match status" value="1"/>
</dbReference>
<feature type="binding site" evidence="12">
    <location>
        <position position="292"/>
    </location>
    <ligand>
        <name>L-glutamine</name>
        <dbReference type="ChEBI" id="CHEBI:58359"/>
    </ligand>
</feature>
<dbReference type="GO" id="GO:0006526">
    <property type="term" value="P:L-arginine biosynthetic process"/>
    <property type="evidence" value="ECO:0007669"/>
    <property type="project" value="UniProtKB-UniRule"/>
</dbReference>
<feature type="binding site" evidence="12">
    <location>
        <position position="333"/>
    </location>
    <ligand>
        <name>L-glutamine</name>
        <dbReference type="ChEBI" id="CHEBI:58359"/>
    </ligand>
</feature>
<dbReference type="Pfam" id="PF00117">
    <property type="entry name" value="GATase"/>
    <property type="match status" value="1"/>
</dbReference>
<gene>
    <name evidence="12 14" type="primary">carA</name>
    <name evidence="14" type="ORF">GCM10007301_26490</name>
</gene>
<accession>A0A917FCP6</accession>
<keyword evidence="9 12" id="KW-0665">Pyrimidine biosynthesis</keyword>
<dbReference type="PANTHER" id="PTHR43418:SF7">
    <property type="entry name" value="CARBAMOYL-PHOSPHATE SYNTHASE SMALL CHAIN"/>
    <property type="match status" value="1"/>
</dbReference>
<comment type="pathway">
    <text evidence="2 12">Amino-acid biosynthesis; L-arginine biosynthesis; carbamoyl phosphate from bicarbonate: step 1/1.</text>
</comment>
<comment type="subunit">
    <text evidence="12">Composed of two chains; the small (or glutamine) chain promotes the hydrolysis of glutamine to ammonia, which is used by the large (or ammonia) chain to synthesize carbamoyl phosphate. Tetramer of heterodimers (alpha,beta)4.</text>
</comment>
<keyword evidence="8 12" id="KW-0315">Glutamine amidotransferase</keyword>
<dbReference type="GO" id="GO:0004088">
    <property type="term" value="F:carbamoyl-phosphate synthase (glutamine-hydrolyzing) activity"/>
    <property type="evidence" value="ECO:0007669"/>
    <property type="project" value="UniProtKB-UniRule"/>
</dbReference>
<evidence type="ECO:0000256" key="1">
    <source>
        <dbReference type="ARBA" id="ARBA00004812"/>
    </source>
</evidence>
<protein>
    <recommendedName>
        <fullName evidence="12">Carbamoyl phosphate synthase small chain</fullName>
        <ecNumber evidence="12">6.3.5.5</ecNumber>
    </recommendedName>
    <alternativeName>
        <fullName evidence="12">Carbamoyl phosphate synthetase glutamine chain</fullName>
    </alternativeName>
</protein>
<dbReference type="InterPro" id="IPR036480">
    <property type="entry name" value="CarbP_synth_ssu_N_sf"/>
</dbReference>
<comment type="caution">
    <text evidence="14">The sequence shown here is derived from an EMBL/GenBank/DDBJ whole genome shotgun (WGS) entry which is preliminary data.</text>
</comment>
<keyword evidence="4 12" id="KW-0055">Arginine biosynthesis</keyword>
<dbReference type="EC" id="6.3.5.5" evidence="12"/>
<dbReference type="FunFam" id="3.50.30.20:FF:000001">
    <property type="entry name" value="Carbamoyl-phosphate synthase small chain"/>
    <property type="match status" value="1"/>
</dbReference>
<keyword evidence="12" id="KW-0028">Amino-acid biosynthesis</keyword>
<dbReference type="EMBL" id="BMCT01000003">
    <property type="protein sequence ID" value="GGF65435.1"/>
    <property type="molecule type" value="Genomic_DNA"/>
</dbReference>
<dbReference type="InterPro" id="IPR002474">
    <property type="entry name" value="CarbamoylP_synth_ssu_N"/>
</dbReference>
<comment type="pathway">
    <text evidence="1 12">Pyrimidine metabolism; UMP biosynthesis via de novo pathway; (S)-dihydroorotate from bicarbonate: step 1/3.</text>
</comment>
<dbReference type="InterPro" id="IPR050472">
    <property type="entry name" value="Anth_synth/Amidotransfase"/>
</dbReference>
<dbReference type="InterPro" id="IPR017926">
    <property type="entry name" value="GATASE"/>
</dbReference>
<evidence type="ECO:0000259" key="13">
    <source>
        <dbReference type="SMART" id="SM01097"/>
    </source>
</evidence>
<dbReference type="PANTHER" id="PTHR43418">
    <property type="entry name" value="MULTIFUNCTIONAL TRYPTOPHAN BIOSYNTHESIS PROTEIN-RELATED"/>
    <property type="match status" value="1"/>
</dbReference>
<sequence>MTQEQDAQAAGTAGGWTEPKPTALLVLADGTVLEGFGFGAATEGVGEVCFNTAITGYEEILTDPSYAGQIITFTFPHIGNVGTNEEDIETVSAAAVSGVRGVVVRGAVTDPSNYRATRHLDAWLKARDIPAISGVDTRALTALIREGGMPNAVLAHNPDGVFDIEALKAKAREWPGLVGMDLVPGVTSAQRFNWDETEWTWPKGYGQEGAPKYHVVAIDYGVKRNILRLLATAGCKVTVVPATTSAEEVMALQPDGVFLSNGPGDPAATGEYSVPVIRELIAKDIPTFGICLGHQMIGLAVGGRTMKMHQGHHGANHPVKDMTTGKVEITSMNHGFAVDRDSLPANAVETHVSLFDGSNAGIALSDKPVFSVQYHPEASPGPRDSHYLFARFVELMAKNKKAA</sequence>
<dbReference type="SUPFAM" id="SSF52021">
    <property type="entry name" value="Carbamoyl phosphate synthetase, small subunit N-terminal domain"/>
    <property type="match status" value="1"/>
</dbReference>
<dbReference type="GO" id="GO:0006541">
    <property type="term" value="P:glutamine metabolic process"/>
    <property type="evidence" value="ECO:0007669"/>
    <property type="project" value="InterPro"/>
</dbReference>
<feature type="domain" description="Carbamoyl-phosphate synthase small subunit N-terminal" evidence="13">
    <location>
        <begin position="21"/>
        <end position="155"/>
    </location>
</feature>
<feature type="binding site" evidence="12">
    <location>
        <position position="262"/>
    </location>
    <ligand>
        <name>L-glutamine</name>
        <dbReference type="ChEBI" id="CHEBI:58359"/>
    </ligand>
</feature>
<feature type="active site" evidence="12">
    <location>
        <position position="377"/>
    </location>
</feature>
<dbReference type="Gene3D" id="3.50.30.20">
    <property type="entry name" value="Carbamoyl-phosphate synthase small subunit, N-terminal domain"/>
    <property type="match status" value="1"/>
</dbReference>
<keyword evidence="15" id="KW-1185">Reference proteome</keyword>
<feature type="active site" evidence="12">
    <location>
        <position position="375"/>
    </location>
</feature>
<evidence type="ECO:0000256" key="6">
    <source>
        <dbReference type="ARBA" id="ARBA00022741"/>
    </source>
</evidence>
<dbReference type="Proteomes" id="UP000606044">
    <property type="component" value="Unassembled WGS sequence"/>
</dbReference>
<reference evidence="14" key="2">
    <citation type="submission" date="2020-09" db="EMBL/GenBank/DDBJ databases">
        <authorList>
            <person name="Sun Q."/>
            <person name="Sedlacek I."/>
        </authorList>
    </citation>
    <scope>NUCLEOTIDE SEQUENCE</scope>
    <source>
        <strain evidence="14">CCM 7897</strain>
    </source>
</reference>
<dbReference type="GO" id="GO:0005524">
    <property type="term" value="F:ATP binding"/>
    <property type="evidence" value="ECO:0007669"/>
    <property type="project" value="UniProtKB-UniRule"/>
</dbReference>
<keyword evidence="6 12" id="KW-0547">Nucleotide-binding</keyword>
<evidence type="ECO:0000256" key="3">
    <source>
        <dbReference type="ARBA" id="ARBA00007800"/>
    </source>
</evidence>
<comment type="catalytic activity">
    <reaction evidence="11 12">
        <text>L-glutamine + H2O = L-glutamate + NH4(+)</text>
        <dbReference type="Rhea" id="RHEA:15889"/>
        <dbReference type="ChEBI" id="CHEBI:15377"/>
        <dbReference type="ChEBI" id="CHEBI:28938"/>
        <dbReference type="ChEBI" id="CHEBI:29985"/>
        <dbReference type="ChEBI" id="CHEBI:58359"/>
    </reaction>
</comment>
<dbReference type="CDD" id="cd01744">
    <property type="entry name" value="GATase1_CPSase"/>
    <property type="match status" value="1"/>
</dbReference>
<dbReference type="GO" id="GO:0006207">
    <property type="term" value="P:'de novo' pyrimidine nucleobase biosynthetic process"/>
    <property type="evidence" value="ECO:0007669"/>
    <property type="project" value="InterPro"/>
</dbReference>
<dbReference type="PRINTS" id="PR00096">
    <property type="entry name" value="GATASE"/>
</dbReference>
<dbReference type="InterPro" id="IPR006274">
    <property type="entry name" value="CarbamoylP_synth_ssu"/>
</dbReference>
<feature type="binding site" evidence="12">
    <location>
        <position position="295"/>
    </location>
    <ligand>
        <name>L-glutamine</name>
        <dbReference type="ChEBI" id="CHEBI:58359"/>
    </ligand>
</feature>
<dbReference type="NCBIfam" id="NF009475">
    <property type="entry name" value="PRK12838.1"/>
    <property type="match status" value="1"/>
</dbReference>
<dbReference type="HAMAP" id="MF_01209">
    <property type="entry name" value="CPSase_S_chain"/>
    <property type="match status" value="1"/>
</dbReference>
<dbReference type="SMART" id="SM01097">
    <property type="entry name" value="CPSase_sm_chain"/>
    <property type="match status" value="1"/>
</dbReference>
<comment type="catalytic activity">
    <reaction evidence="10 12">
        <text>hydrogencarbonate + L-glutamine + 2 ATP + H2O = carbamoyl phosphate + L-glutamate + 2 ADP + phosphate + 2 H(+)</text>
        <dbReference type="Rhea" id="RHEA:18633"/>
        <dbReference type="ChEBI" id="CHEBI:15377"/>
        <dbReference type="ChEBI" id="CHEBI:15378"/>
        <dbReference type="ChEBI" id="CHEBI:17544"/>
        <dbReference type="ChEBI" id="CHEBI:29985"/>
        <dbReference type="ChEBI" id="CHEBI:30616"/>
        <dbReference type="ChEBI" id="CHEBI:43474"/>
        <dbReference type="ChEBI" id="CHEBI:58228"/>
        <dbReference type="ChEBI" id="CHEBI:58359"/>
        <dbReference type="ChEBI" id="CHEBI:456216"/>
        <dbReference type="EC" id="6.3.5.5"/>
    </reaction>
</comment>
<dbReference type="PRINTS" id="PR00097">
    <property type="entry name" value="ANTSNTHASEII"/>
</dbReference>
<dbReference type="AlphaFoldDB" id="A0A917FCP6"/>
<dbReference type="InterPro" id="IPR029062">
    <property type="entry name" value="Class_I_gatase-like"/>
</dbReference>
<dbReference type="Gene3D" id="3.40.50.880">
    <property type="match status" value="1"/>
</dbReference>
<evidence type="ECO:0000256" key="2">
    <source>
        <dbReference type="ARBA" id="ARBA00005077"/>
    </source>
</evidence>
<evidence type="ECO:0000256" key="11">
    <source>
        <dbReference type="ARBA" id="ARBA00049285"/>
    </source>
</evidence>
<keyword evidence="7 12" id="KW-0067">ATP-binding</keyword>
<evidence type="ECO:0000256" key="4">
    <source>
        <dbReference type="ARBA" id="ARBA00022571"/>
    </source>
</evidence>
<evidence type="ECO:0000256" key="5">
    <source>
        <dbReference type="ARBA" id="ARBA00022598"/>
    </source>
</evidence>
<evidence type="ECO:0000313" key="15">
    <source>
        <dbReference type="Proteomes" id="UP000606044"/>
    </source>
</evidence>
<keyword evidence="5 12" id="KW-0436">Ligase</keyword>
<dbReference type="NCBIfam" id="TIGR01368">
    <property type="entry name" value="CPSaseIIsmall"/>
    <property type="match status" value="1"/>
</dbReference>
<name>A0A917FCP6_9HYPH</name>
<dbReference type="GO" id="GO:0044205">
    <property type="term" value="P:'de novo' UMP biosynthetic process"/>
    <property type="evidence" value="ECO:0007669"/>
    <property type="project" value="UniProtKB-UniRule"/>
</dbReference>
<feature type="binding site" evidence="12">
    <location>
        <position position="65"/>
    </location>
    <ligand>
        <name>L-glutamine</name>
        <dbReference type="ChEBI" id="CHEBI:58359"/>
    </ligand>
</feature>
<evidence type="ECO:0000313" key="14">
    <source>
        <dbReference type="EMBL" id="GGF65435.1"/>
    </source>
</evidence>
<reference evidence="14" key="1">
    <citation type="journal article" date="2014" name="Int. J. Syst. Evol. Microbiol.">
        <title>Complete genome sequence of Corynebacterium casei LMG S-19264T (=DSM 44701T), isolated from a smear-ripened cheese.</title>
        <authorList>
            <consortium name="US DOE Joint Genome Institute (JGI-PGF)"/>
            <person name="Walter F."/>
            <person name="Albersmeier A."/>
            <person name="Kalinowski J."/>
            <person name="Ruckert C."/>
        </authorList>
    </citation>
    <scope>NUCLEOTIDE SEQUENCE</scope>
    <source>
        <strain evidence="14">CCM 7897</strain>
    </source>
</reference>
<comment type="function">
    <text evidence="12">Small subunit of the glutamine-dependent carbamoyl phosphate synthetase (CPSase). CPSase catalyzes the formation of carbamoyl phosphate from the ammonia moiety of glutamine, carbonate, and phosphate donated by ATP, constituting the first step of 2 biosynthetic pathways, one leading to arginine and/or urea and the other to pyrimidine nucleotides. The small subunit (glutamine amidotransferase) binds and cleaves glutamine to supply the large subunit with the substrate ammonia.</text>
</comment>
<dbReference type="RefSeq" id="WP_188579235.1">
    <property type="nucleotide sequence ID" value="NZ_BMCT01000003.1"/>
</dbReference>
<feature type="active site" description="Nucleophile" evidence="12">
    <location>
        <position position="291"/>
    </location>
</feature>
<dbReference type="Pfam" id="PF00988">
    <property type="entry name" value="CPSase_sm_chain"/>
    <property type="match status" value="1"/>
</dbReference>
<evidence type="ECO:0000256" key="12">
    <source>
        <dbReference type="HAMAP-Rule" id="MF_01209"/>
    </source>
</evidence>
<comment type="similarity">
    <text evidence="3 12">Belongs to the CarA family.</text>
</comment>
<evidence type="ECO:0000256" key="10">
    <source>
        <dbReference type="ARBA" id="ARBA00048816"/>
    </source>
</evidence>
<evidence type="ECO:0000256" key="8">
    <source>
        <dbReference type="ARBA" id="ARBA00022962"/>
    </source>
</evidence>
<proteinExistence type="inferred from homology"/>
<dbReference type="InterPro" id="IPR035686">
    <property type="entry name" value="CPSase_GATase1"/>
</dbReference>
<feature type="region of interest" description="CPSase" evidence="12">
    <location>
        <begin position="1"/>
        <end position="213"/>
    </location>
</feature>
<evidence type="ECO:0000256" key="7">
    <source>
        <dbReference type="ARBA" id="ARBA00022840"/>
    </source>
</evidence>
<dbReference type="PRINTS" id="PR00099">
    <property type="entry name" value="CPSGATASE"/>
</dbReference>
<dbReference type="SUPFAM" id="SSF52317">
    <property type="entry name" value="Class I glutamine amidotransferase-like"/>
    <property type="match status" value="1"/>
</dbReference>
<feature type="binding site" evidence="12">
    <location>
        <position position="336"/>
    </location>
    <ligand>
        <name>L-glutamine</name>
        <dbReference type="ChEBI" id="CHEBI:58359"/>
    </ligand>
</feature>
<feature type="binding site" evidence="12">
    <location>
        <position position="335"/>
    </location>
    <ligand>
        <name>L-glutamine</name>
        <dbReference type="ChEBI" id="CHEBI:58359"/>
    </ligand>
</feature>
<organism evidence="14 15">
    <name type="scientific">Azorhizobium oxalatiphilum</name>
    <dbReference type="NCBI Taxonomy" id="980631"/>
    <lineage>
        <taxon>Bacteria</taxon>
        <taxon>Pseudomonadati</taxon>
        <taxon>Pseudomonadota</taxon>
        <taxon>Alphaproteobacteria</taxon>
        <taxon>Hyphomicrobiales</taxon>
        <taxon>Xanthobacteraceae</taxon>
        <taxon>Azorhizobium</taxon>
    </lineage>
</organism>
<feature type="binding site" evidence="12">
    <location>
        <position position="264"/>
    </location>
    <ligand>
        <name>L-glutamine</name>
        <dbReference type="ChEBI" id="CHEBI:58359"/>
    </ligand>
</feature>
<evidence type="ECO:0000256" key="9">
    <source>
        <dbReference type="ARBA" id="ARBA00022975"/>
    </source>
</evidence>